<dbReference type="Gene3D" id="1.10.10.10">
    <property type="entry name" value="Winged helix-like DNA-binding domain superfamily/Winged helix DNA-binding domain"/>
    <property type="match status" value="1"/>
</dbReference>
<comment type="caution">
    <text evidence="2">The sequence shown here is derived from an EMBL/GenBank/DDBJ whole genome shotgun (WGS) entry which is preliminary data.</text>
</comment>
<dbReference type="EMBL" id="JBHUMY010000043">
    <property type="protein sequence ID" value="MFD2663505.1"/>
    <property type="molecule type" value="Genomic_DNA"/>
</dbReference>
<gene>
    <name evidence="2" type="ORF">ACFSW5_25020</name>
</gene>
<sequence>MRSLLIIHNESTATERRTERSARKLLPEYILQSEGYQVRHTNKEEQAREWLMESEAAILHVPIADINRIAPKLLERKTVPLVWWCSSLTMSQSLESCEDDVRIDGVLTPSMSGSEIHWVLHFSTKQCFERKQWADEKQMLLSKLEERKWIDMAKGILCEIKNISEAEAYELLRKQAMNERKRMVDVATSIVKVYQLLQSQK</sequence>
<dbReference type="RefSeq" id="WP_379279653.1">
    <property type="nucleotide sequence ID" value="NZ_JBHUGT010000011.1"/>
</dbReference>
<evidence type="ECO:0000313" key="3">
    <source>
        <dbReference type="Proteomes" id="UP001597493"/>
    </source>
</evidence>
<accession>A0ABW5R5S0</accession>
<dbReference type="Pfam" id="PF03861">
    <property type="entry name" value="ANTAR"/>
    <property type="match status" value="1"/>
</dbReference>
<dbReference type="InterPro" id="IPR005561">
    <property type="entry name" value="ANTAR"/>
</dbReference>
<feature type="domain" description="ANTAR" evidence="1">
    <location>
        <begin position="130"/>
        <end position="191"/>
    </location>
</feature>
<evidence type="ECO:0000313" key="2">
    <source>
        <dbReference type="EMBL" id="MFD2663505.1"/>
    </source>
</evidence>
<dbReference type="Proteomes" id="UP001597493">
    <property type="component" value="Unassembled WGS sequence"/>
</dbReference>
<name>A0ABW5R5S0_9BACL</name>
<protein>
    <submittedName>
        <fullName evidence="2">ANTAR domain-containing response regulator</fullName>
    </submittedName>
</protein>
<proteinExistence type="predicted"/>
<organism evidence="2 3">
    <name type="scientific">Paenibacillus thailandensis</name>
    <dbReference type="NCBI Taxonomy" id="393250"/>
    <lineage>
        <taxon>Bacteria</taxon>
        <taxon>Bacillati</taxon>
        <taxon>Bacillota</taxon>
        <taxon>Bacilli</taxon>
        <taxon>Bacillales</taxon>
        <taxon>Paenibacillaceae</taxon>
        <taxon>Paenibacillus</taxon>
    </lineage>
</organism>
<reference evidence="3" key="1">
    <citation type="journal article" date="2019" name="Int. J. Syst. Evol. Microbiol.">
        <title>The Global Catalogue of Microorganisms (GCM) 10K type strain sequencing project: providing services to taxonomists for standard genome sequencing and annotation.</title>
        <authorList>
            <consortium name="The Broad Institute Genomics Platform"/>
            <consortium name="The Broad Institute Genome Sequencing Center for Infectious Disease"/>
            <person name="Wu L."/>
            <person name="Ma J."/>
        </authorList>
    </citation>
    <scope>NUCLEOTIDE SEQUENCE [LARGE SCALE GENOMIC DNA]</scope>
    <source>
        <strain evidence="3">TISTR 1827</strain>
    </source>
</reference>
<keyword evidence="3" id="KW-1185">Reference proteome</keyword>
<dbReference type="SUPFAM" id="SSF52172">
    <property type="entry name" value="CheY-like"/>
    <property type="match status" value="1"/>
</dbReference>
<dbReference type="PROSITE" id="PS50921">
    <property type="entry name" value="ANTAR"/>
    <property type="match status" value="1"/>
</dbReference>
<dbReference type="InterPro" id="IPR036388">
    <property type="entry name" value="WH-like_DNA-bd_sf"/>
</dbReference>
<dbReference type="SMART" id="SM01012">
    <property type="entry name" value="ANTAR"/>
    <property type="match status" value="1"/>
</dbReference>
<evidence type="ECO:0000259" key="1">
    <source>
        <dbReference type="PROSITE" id="PS50921"/>
    </source>
</evidence>
<dbReference type="InterPro" id="IPR011006">
    <property type="entry name" value="CheY-like_superfamily"/>
</dbReference>